<evidence type="ECO:0000313" key="2">
    <source>
        <dbReference type="EMBL" id="KAA8890783.1"/>
    </source>
</evidence>
<feature type="transmembrane region" description="Helical" evidence="1">
    <location>
        <begin position="17"/>
        <end position="35"/>
    </location>
</feature>
<gene>
    <name evidence="2" type="ORF">F3087_06000</name>
</gene>
<keyword evidence="1" id="KW-1133">Transmembrane helix</keyword>
<proteinExistence type="predicted"/>
<organism evidence="2 3">
    <name type="scientific">Nocardia colli</name>
    <dbReference type="NCBI Taxonomy" id="2545717"/>
    <lineage>
        <taxon>Bacteria</taxon>
        <taxon>Bacillati</taxon>
        <taxon>Actinomycetota</taxon>
        <taxon>Actinomycetes</taxon>
        <taxon>Mycobacteriales</taxon>
        <taxon>Nocardiaceae</taxon>
        <taxon>Nocardia</taxon>
    </lineage>
</organism>
<feature type="transmembrane region" description="Helical" evidence="1">
    <location>
        <begin position="72"/>
        <end position="91"/>
    </location>
</feature>
<dbReference type="RefSeq" id="WP_150400689.1">
    <property type="nucleotide sequence ID" value="NZ_VXLC01000001.1"/>
</dbReference>
<sequence length="132" mass="13597">MNTIGTRLIALPKNTKLSLYGLIIGILGLIIQWIADPAKFPGFPPGILVIAVFAIAVALTARWWWTPLLATLIAAFIALGGLLGGALVNNLTSGNIATIAGNIILYAGLAIAAIAGILATIDSRRATKSPLG</sequence>
<dbReference type="EMBL" id="VXLC01000001">
    <property type="protein sequence ID" value="KAA8890783.1"/>
    <property type="molecule type" value="Genomic_DNA"/>
</dbReference>
<keyword evidence="1" id="KW-0812">Transmembrane</keyword>
<dbReference type="Proteomes" id="UP000323876">
    <property type="component" value="Unassembled WGS sequence"/>
</dbReference>
<comment type="caution">
    <text evidence="2">The sequence shown here is derived from an EMBL/GenBank/DDBJ whole genome shotgun (WGS) entry which is preliminary data.</text>
</comment>
<name>A0A5N0EP38_9NOCA</name>
<keyword evidence="3" id="KW-1185">Reference proteome</keyword>
<evidence type="ECO:0000256" key="1">
    <source>
        <dbReference type="SAM" id="Phobius"/>
    </source>
</evidence>
<keyword evidence="1" id="KW-0472">Membrane</keyword>
<dbReference type="AlphaFoldDB" id="A0A5N0EP38"/>
<feature type="transmembrane region" description="Helical" evidence="1">
    <location>
        <begin position="103"/>
        <end position="121"/>
    </location>
</feature>
<accession>A0A5N0EP38</accession>
<evidence type="ECO:0000313" key="3">
    <source>
        <dbReference type="Proteomes" id="UP000323876"/>
    </source>
</evidence>
<reference evidence="2 3" key="1">
    <citation type="submission" date="2019-09" db="EMBL/GenBank/DDBJ databases">
        <authorList>
            <person name="Wang X."/>
        </authorList>
    </citation>
    <scope>NUCLEOTIDE SEQUENCE [LARGE SCALE GENOMIC DNA]</scope>
    <source>
        <strain evidence="2 3">CICC 11023</strain>
    </source>
</reference>
<protein>
    <submittedName>
        <fullName evidence="2">Uncharacterized protein</fullName>
    </submittedName>
</protein>
<feature type="transmembrane region" description="Helical" evidence="1">
    <location>
        <begin position="47"/>
        <end position="65"/>
    </location>
</feature>